<evidence type="ECO:0000313" key="2">
    <source>
        <dbReference type="EMBL" id="MFC6084070.1"/>
    </source>
</evidence>
<dbReference type="InterPro" id="IPR003959">
    <property type="entry name" value="ATPase_AAA_core"/>
</dbReference>
<feature type="domain" description="ATPase AAA-type core" evidence="1">
    <location>
        <begin position="207"/>
        <end position="334"/>
    </location>
</feature>
<evidence type="ECO:0000259" key="1">
    <source>
        <dbReference type="Pfam" id="PF13304"/>
    </source>
</evidence>
<accession>A0ABW1NLA2</accession>
<gene>
    <name evidence="2" type="ORF">ACFP1K_23115</name>
</gene>
<dbReference type="InterPro" id="IPR027417">
    <property type="entry name" value="P-loop_NTPase"/>
</dbReference>
<dbReference type="RefSeq" id="WP_380756735.1">
    <property type="nucleotide sequence ID" value="NZ_JBHSRF010000037.1"/>
</dbReference>
<dbReference type="Proteomes" id="UP001596137">
    <property type="component" value="Unassembled WGS sequence"/>
</dbReference>
<keyword evidence="3" id="KW-1185">Reference proteome</keyword>
<reference evidence="3" key="1">
    <citation type="journal article" date="2019" name="Int. J. Syst. Evol. Microbiol.">
        <title>The Global Catalogue of Microorganisms (GCM) 10K type strain sequencing project: providing services to taxonomists for standard genome sequencing and annotation.</title>
        <authorList>
            <consortium name="The Broad Institute Genomics Platform"/>
            <consortium name="The Broad Institute Genome Sequencing Center for Infectious Disease"/>
            <person name="Wu L."/>
            <person name="Ma J."/>
        </authorList>
    </citation>
    <scope>NUCLEOTIDE SEQUENCE [LARGE SCALE GENOMIC DNA]</scope>
    <source>
        <strain evidence="3">JCM 30346</strain>
    </source>
</reference>
<dbReference type="PANTHER" id="PTHR40396:SF1">
    <property type="entry name" value="ATPASE AAA-TYPE CORE DOMAIN-CONTAINING PROTEIN"/>
    <property type="match status" value="1"/>
</dbReference>
<sequence>MLLSFRVANHRSLRTEQQLLLAPSSGVGTPAEADWRAVPVAGIFGPNASGKSNVIDALLYMRDLVLGSLRESEPDGGIRRHPFALDAAACEEPSTYVVDLLLEGVRYTYGFAVDDARVVEEWMCSYPHRRKSIIFHRKLDEYSHREPSQSTVQEITASNVLYLSVAARTKQVLVRPVYDWFAGVLSRKATGLRVPGGNGDLKVMDDLGLLGRLAALLQAVDTGIELAEETQSEPDRLSTCMDSPDGHPLAADKYMIFRHRARDGTFALRWRDQSLGTRVLFEICLPILLSLDRGTPLLVDELDSSLHPYLSARLIRLFADPSTNPRGAQLVFTSLDVTLLGRIQGEEVLGRDHVWFTEKDEYGVTELFALSGFETREEESWGRRYLAGRCGAVPVVDDDLFAAALATRAEGDDDGVSGARGQEGRR</sequence>
<name>A0ABW1NLA2_9ACTN</name>
<dbReference type="SUPFAM" id="SSF52540">
    <property type="entry name" value="P-loop containing nucleoside triphosphate hydrolases"/>
    <property type="match status" value="1"/>
</dbReference>
<protein>
    <submittedName>
        <fullName evidence="2">ATP/GTP-binding protein</fullName>
    </submittedName>
</protein>
<proteinExistence type="predicted"/>
<organism evidence="2 3">
    <name type="scientific">Sphaerisporangium aureirubrum</name>
    <dbReference type="NCBI Taxonomy" id="1544736"/>
    <lineage>
        <taxon>Bacteria</taxon>
        <taxon>Bacillati</taxon>
        <taxon>Actinomycetota</taxon>
        <taxon>Actinomycetes</taxon>
        <taxon>Streptosporangiales</taxon>
        <taxon>Streptosporangiaceae</taxon>
        <taxon>Sphaerisporangium</taxon>
    </lineage>
</organism>
<feature type="domain" description="ATPase AAA-type core" evidence="1">
    <location>
        <begin position="41"/>
        <end position="146"/>
    </location>
</feature>
<dbReference type="Pfam" id="PF13304">
    <property type="entry name" value="AAA_21"/>
    <property type="match status" value="2"/>
</dbReference>
<dbReference type="EMBL" id="JBHSRF010000037">
    <property type="protein sequence ID" value="MFC6084070.1"/>
    <property type="molecule type" value="Genomic_DNA"/>
</dbReference>
<dbReference type="PANTHER" id="PTHR40396">
    <property type="entry name" value="ATPASE-LIKE PROTEIN"/>
    <property type="match status" value="1"/>
</dbReference>
<comment type="caution">
    <text evidence="2">The sequence shown here is derived from an EMBL/GenBank/DDBJ whole genome shotgun (WGS) entry which is preliminary data.</text>
</comment>
<evidence type="ECO:0000313" key="3">
    <source>
        <dbReference type="Proteomes" id="UP001596137"/>
    </source>
</evidence>